<feature type="domain" description="Hydrogen maturase F tetramerization" evidence="5">
    <location>
        <begin position="278"/>
        <end position="393"/>
    </location>
</feature>
<dbReference type="Gene3D" id="3.40.50.11410">
    <property type="match status" value="1"/>
</dbReference>
<dbReference type="Pfam" id="PF18133">
    <property type="entry name" value="HydF_tetramer"/>
    <property type="match status" value="1"/>
</dbReference>
<dbReference type="EMBL" id="FMUS01000054">
    <property type="protein sequence ID" value="SCZ10923.1"/>
    <property type="molecule type" value="Genomic_DNA"/>
</dbReference>
<dbReference type="Gene3D" id="3.40.50.300">
    <property type="entry name" value="P-loop containing nucleotide triphosphate hydrolases"/>
    <property type="match status" value="1"/>
</dbReference>
<sequence length="398" mass="44253">MNQTPRGNRLHIAIFGRRNAGKSSLINALTDQDIALVSDVAGTTTDPVYKSMEILPIGPVLIIDTAGIDDEGNIGELRVQKTKEVINKTDVAIIVVDHRTGLSKWEIELLDLLKGKNIPMVIVENKIDLKGNSDEPVYNLEDNIPIVKTSAKLKEGIDELKNIIIEIAPTFEEKSLLDGLVNPREMVLLVTPIDSAAPKGRMILPQVQVIREILDKGAFMAICRENQVAETIRHLKNPPKLIITDSQAFKEVNEQISDDTPITSFSIIFANHKGDLKYLIDGVKTIEGLQEGSKILIAEACTHHRQKDDIGTVKIPMWLEKITGKKLNFNWVTGTAFPNNLEEYSLIVHCGSCMLNRQEMIYRIDTAKKAVVPMVNYGVLISYVAGILDKAVYPFKLK</sequence>
<dbReference type="NCBIfam" id="TIGR03918">
    <property type="entry name" value="GTP_HydF"/>
    <property type="match status" value="1"/>
</dbReference>
<dbReference type="AlphaFoldDB" id="A0A1G5LDA4"/>
<dbReference type="NCBIfam" id="TIGR00231">
    <property type="entry name" value="small_GTP"/>
    <property type="match status" value="1"/>
</dbReference>
<dbReference type="InterPro" id="IPR006073">
    <property type="entry name" value="GTP-bd"/>
</dbReference>
<dbReference type="GO" id="GO:0005737">
    <property type="term" value="C:cytoplasm"/>
    <property type="evidence" value="ECO:0007669"/>
    <property type="project" value="TreeGrafter"/>
</dbReference>
<keyword evidence="1" id="KW-0547">Nucleotide-binding</keyword>
<evidence type="ECO:0000259" key="5">
    <source>
        <dbReference type="Pfam" id="PF18133"/>
    </source>
</evidence>
<dbReference type="Gene3D" id="3.40.50.11420">
    <property type="match status" value="1"/>
</dbReference>
<dbReference type="InterPro" id="IPR040644">
    <property type="entry name" value="HydF_tetramer"/>
</dbReference>
<feature type="domain" description="Hydrogen maturase F dimerization" evidence="4">
    <location>
        <begin position="176"/>
        <end position="274"/>
    </location>
</feature>
<evidence type="ECO:0000313" key="7">
    <source>
        <dbReference type="Proteomes" id="UP000198636"/>
    </source>
</evidence>
<reference evidence="6 7" key="1">
    <citation type="submission" date="2016-10" db="EMBL/GenBank/DDBJ databases">
        <authorList>
            <person name="de Groot N.N."/>
        </authorList>
    </citation>
    <scope>NUCLEOTIDE SEQUENCE [LARGE SCALE GENOMIC DNA]</scope>
    <source>
        <strain evidence="6 7">DSM 18978</strain>
    </source>
</reference>
<dbReference type="Pfam" id="PF01926">
    <property type="entry name" value="MMR_HSR1"/>
    <property type="match status" value="1"/>
</dbReference>
<accession>A0A1G5LDA4</accession>
<organism evidence="6 7">
    <name type="scientific">Alkaliphilus peptidifermentans DSM 18978</name>
    <dbReference type="NCBI Taxonomy" id="1120976"/>
    <lineage>
        <taxon>Bacteria</taxon>
        <taxon>Bacillati</taxon>
        <taxon>Bacillota</taxon>
        <taxon>Clostridia</taxon>
        <taxon>Peptostreptococcales</taxon>
        <taxon>Natronincolaceae</taxon>
        <taxon>Alkaliphilus</taxon>
    </lineage>
</organism>
<evidence type="ECO:0000313" key="6">
    <source>
        <dbReference type="EMBL" id="SCZ10923.1"/>
    </source>
</evidence>
<dbReference type="PRINTS" id="PR00449">
    <property type="entry name" value="RASTRNSFRMNG"/>
</dbReference>
<keyword evidence="7" id="KW-1185">Reference proteome</keyword>
<dbReference type="InterPro" id="IPR027417">
    <property type="entry name" value="P-loop_NTPase"/>
</dbReference>
<dbReference type="PANTHER" id="PTHR42714:SF6">
    <property type="entry name" value="TRANSLATION INITIATION FACTOR IF-2"/>
    <property type="match status" value="1"/>
</dbReference>
<evidence type="ECO:0000256" key="2">
    <source>
        <dbReference type="ARBA" id="ARBA00023134"/>
    </source>
</evidence>
<dbReference type="GO" id="GO:0030488">
    <property type="term" value="P:tRNA methylation"/>
    <property type="evidence" value="ECO:0007669"/>
    <property type="project" value="TreeGrafter"/>
</dbReference>
<dbReference type="PANTHER" id="PTHR42714">
    <property type="entry name" value="TRNA MODIFICATION GTPASE GTPBP3"/>
    <property type="match status" value="1"/>
</dbReference>
<dbReference type="OrthoDB" id="9811338at2"/>
<dbReference type="CDD" id="cd00880">
    <property type="entry name" value="Era_like"/>
    <property type="match status" value="1"/>
</dbReference>
<feature type="domain" description="G" evidence="3">
    <location>
        <begin position="11"/>
        <end position="126"/>
    </location>
</feature>
<protein>
    <submittedName>
        <fullName evidence="6">Iron-only hydrogenase maturation protein HydF</fullName>
    </submittedName>
</protein>
<gene>
    <name evidence="6" type="ORF">SAMN03080606_04326</name>
</gene>
<dbReference type="InterPro" id="IPR005225">
    <property type="entry name" value="Small_GTP-bd"/>
</dbReference>
<dbReference type="SUPFAM" id="SSF52540">
    <property type="entry name" value="P-loop containing nucleoside triphosphate hydrolases"/>
    <property type="match status" value="1"/>
</dbReference>
<dbReference type="GO" id="GO:0005525">
    <property type="term" value="F:GTP binding"/>
    <property type="evidence" value="ECO:0007669"/>
    <property type="project" value="UniProtKB-KW"/>
</dbReference>
<evidence type="ECO:0000259" key="3">
    <source>
        <dbReference type="Pfam" id="PF01926"/>
    </source>
</evidence>
<dbReference type="InterPro" id="IPR041606">
    <property type="entry name" value="HydF_dimer"/>
</dbReference>
<dbReference type="GO" id="GO:0002098">
    <property type="term" value="P:tRNA wobble uridine modification"/>
    <property type="evidence" value="ECO:0007669"/>
    <property type="project" value="TreeGrafter"/>
</dbReference>
<keyword evidence="2" id="KW-0342">GTP-binding</keyword>
<dbReference type="Pfam" id="PF18128">
    <property type="entry name" value="HydF_dimer"/>
    <property type="match status" value="1"/>
</dbReference>
<evidence type="ECO:0000259" key="4">
    <source>
        <dbReference type="Pfam" id="PF18128"/>
    </source>
</evidence>
<dbReference type="InterPro" id="IPR023873">
    <property type="entry name" value="FeFe-hyd_GTPase_HydF"/>
</dbReference>
<dbReference type="STRING" id="1120976.SAMN03080606_04326"/>
<dbReference type="Proteomes" id="UP000198636">
    <property type="component" value="Unassembled WGS sequence"/>
</dbReference>
<evidence type="ECO:0000256" key="1">
    <source>
        <dbReference type="ARBA" id="ARBA00022741"/>
    </source>
</evidence>
<proteinExistence type="predicted"/>
<dbReference type="RefSeq" id="WP_091547681.1">
    <property type="nucleotide sequence ID" value="NZ_FMUS01000054.1"/>
</dbReference>
<name>A0A1G5LDA4_9FIRM</name>